<feature type="compositionally biased region" description="Polar residues" evidence="1">
    <location>
        <begin position="18"/>
        <end position="35"/>
    </location>
</feature>
<dbReference type="Proteomes" id="UP000774935">
    <property type="component" value="Unassembled WGS sequence"/>
</dbReference>
<accession>A0ABS6X645</accession>
<organism evidence="2 3">
    <name type="scientific">Pontibacter populi</name>
    <dbReference type="NCBI Taxonomy" id="890055"/>
    <lineage>
        <taxon>Bacteria</taxon>
        <taxon>Pseudomonadati</taxon>
        <taxon>Bacteroidota</taxon>
        <taxon>Cytophagia</taxon>
        <taxon>Cytophagales</taxon>
        <taxon>Hymenobacteraceae</taxon>
        <taxon>Pontibacter</taxon>
    </lineage>
</organism>
<dbReference type="RefSeq" id="WP_199108077.1">
    <property type="nucleotide sequence ID" value="NZ_JAHWXQ010000001.1"/>
</dbReference>
<feature type="compositionally biased region" description="Gly residues" evidence="1">
    <location>
        <begin position="82"/>
        <end position="93"/>
    </location>
</feature>
<feature type="region of interest" description="Disordered" evidence="1">
    <location>
        <begin position="137"/>
        <end position="228"/>
    </location>
</feature>
<evidence type="ECO:0000313" key="3">
    <source>
        <dbReference type="Proteomes" id="UP000774935"/>
    </source>
</evidence>
<proteinExistence type="predicted"/>
<feature type="compositionally biased region" description="Basic and acidic residues" evidence="1">
    <location>
        <begin position="157"/>
        <end position="166"/>
    </location>
</feature>
<name>A0ABS6X645_9BACT</name>
<reference evidence="2 3" key="1">
    <citation type="submission" date="2021-07" db="EMBL/GenBank/DDBJ databases">
        <authorList>
            <person name="Kim M.K."/>
        </authorList>
    </citation>
    <scope>NUCLEOTIDE SEQUENCE [LARGE SCALE GENOMIC DNA]</scope>
    <source>
        <strain evidence="2 3">HLY7-15</strain>
    </source>
</reference>
<gene>
    <name evidence="2" type="ORF">KYK27_00235</name>
</gene>
<dbReference type="EMBL" id="JAHWXQ010000001">
    <property type="protein sequence ID" value="MBW3363454.1"/>
    <property type="molecule type" value="Genomic_DNA"/>
</dbReference>
<feature type="region of interest" description="Disordered" evidence="1">
    <location>
        <begin position="1"/>
        <end position="93"/>
    </location>
</feature>
<sequence>MRTRNEYDRDRSYGGFYGTSSDGGYTSDYDNQNRSVGRDGGREMGAARSMRGNDYYHDADRDRERNSYSQSGTYGAHAYGDMSGGTRYGEGGSTYGGGSGYGHSNYGSQDYDRYSNQSRYGGSEDYIDYNSRNYGSFAGSREPDYNSRGHYNTGGRGYDRYNEYESRNYGMNTYDRNQGYDRSFEGMPQGYGSTRYDERDLDRERSVYGNRGNNDSRDRYNNDYIYNS</sequence>
<feature type="compositionally biased region" description="Basic and acidic residues" evidence="1">
    <location>
        <begin position="195"/>
        <end position="206"/>
    </location>
</feature>
<evidence type="ECO:0000313" key="2">
    <source>
        <dbReference type="EMBL" id="MBW3363454.1"/>
    </source>
</evidence>
<keyword evidence="3" id="KW-1185">Reference proteome</keyword>
<feature type="compositionally biased region" description="Basic and acidic residues" evidence="1">
    <location>
        <begin position="1"/>
        <end position="12"/>
    </location>
</feature>
<protein>
    <recommendedName>
        <fullName evidence="4">SWFGD domain-containing protein</fullName>
    </recommendedName>
</protein>
<evidence type="ECO:0008006" key="4">
    <source>
        <dbReference type="Google" id="ProtNLM"/>
    </source>
</evidence>
<comment type="caution">
    <text evidence="2">The sequence shown here is derived from an EMBL/GenBank/DDBJ whole genome shotgun (WGS) entry which is preliminary data.</text>
</comment>
<feature type="compositionally biased region" description="Basic and acidic residues" evidence="1">
    <location>
        <begin position="54"/>
        <end position="66"/>
    </location>
</feature>
<evidence type="ECO:0000256" key="1">
    <source>
        <dbReference type="SAM" id="MobiDB-lite"/>
    </source>
</evidence>